<dbReference type="Pfam" id="PF08501">
    <property type="entry name" value="Shikimate_dh_N"/>
    <property type="match status" value="1"/>
</dbReference>
<dbReference type="STRING" id="36874.HQ34_05895"/>
<dbReference type="GO" id="GO:0004764">
    <property type="term" value="F:shikimate 3-dehydrogenase (NADP+) activity"/>
    <property type="evidence" value="ECO:0007669"/>
    <property type="project" value="InterPro"/>
</dbReference>
<dbReference type="InterPro" id="IPR036291">
    <property type="entry name" value="NAD(P)-bd_dom_sf"/>
</dbReference>
<evidence type="ECO:0000313" key="6">
    <source>
        <dbReference type="Proteomes" id="UP000030125"/>
    </source>
</evidence>
<evidence type="ECO:0000313" key="5">
    <source>
        <dbReference type="EMBL" id="KGN82828.1"/>
    </source>
</evidence>
<dbReference type="GO" id="GO:0009423">
    <property type="term" value="P:chorismate biosynthetic process"/>
    <property type="evidence" value="ECO:0007669"/>
    <property type="project" value="TreeGrafter"/>
</dbReference>
<dbReference type="PANTHER" id="PTHR21089">
    <property type="entry name" value="SHIKIMATE DEHYDROGENASE"/>
    <property type="match status" value="1"/>
</dbReference>
<comment type="caution">
    <text evidence="5">The sequence shown here is derived from an EMBL/GenBank/DDBJ whole genome shotgun (WGS) entry which is preliminary data.</text>
</comment>
<dbReference type="eggNOG" id="COG0169">
    <property type="taxonomic scope" value="Bacteria"/>
</dbReference>
<dbReference type="Proteomes" id="UP000030125">
    <property type="component" value="Unassembled WGS sequence"/>
</dbReference>
<dbReference type="AlphaFoldDB" id="A0A0A2EV89"/>
<feature type="domain" description="Shikimate dehydrogenase substrate binding N-terminal" evidence="4">
    <location>
        <begin position="7"/>
        <end position="88"/>
    </location>
</feature>
<dbReference type="GO" id="GO:0009073">
    <property type="term" value="P:aromatic amino acid family biosynthetic process"/>
    <property type="evidence" value="ECO:0007669"/>
    <property type="project" value="UniProtKB-KW"/>
</dbReference>
<dbReference type="RefSeq" id="WP_036850510.1">
    <property type="nucleotide sequence ID" value="NZ_JQJD01000007.1"/>
</dbReference>
<protein>
    <recommendedName>
        <fullName evidence="4">Shikimate dehydrogenase substrate binding N-terminal domain-containing protein</fullName>
    </recommendedName>
</protein>
<name>A0A0A2EV89_PORCN</name>
<comment type="pathway">
    <text evidence="1">Metabolic intermediate biosynthesis; chorismate biosynthesis; chorismate from D-erythrose 4-phosphate and phosphoenolpyruvate: step 4/7.</text>
</comment>
<dbReference type="GO" id="GO:0005829">
    <property type="term" value="C:cytosol"/>
    <property type="evidence" value="ECO:0007669"/>
    <property type="project" value="TreeGrafter"/>
</dbReference>
<keyword evidence="6" id="KW-1185">Reference proteome</keyword>
<dbReference type="InterPro" id="IPR022893">
    <property type="entry name" value="Shikimate_DH_fam"/>
</dbReference>
<evidence type="ECO:0000259" key="4">
    <source>
        <dbReference type="Pfam" id="PF08501"/>
    </source>
</evidence>
<reference evidence="5 6" key="1">
    <citation type="submission" date="2014-08" db="EMBL/GenBank/DDBJ databases">
        <title>Porphyromonas cangingivalis strain:COT-109_OH1386 Genome sequencing.</title>
        <authorList>
            <person name="Wallis C."/>
            <person name="Deusch O."/>
            <person name="O'Flynn C."/>
            <person name="Davis I."/>
            <person name="Jospin G."/>
            <person name="Darling A.E."/>
            <person name="Coil D.A."/>
            <person name="Alexiev A."/>
            <person name="Horsfall A."/>
            <person name="Kirkwood N."/>
            <person name="Harris S."/>
            <person name="Eisen J.A."/>
        </authorList>
    </citation>
    <scope>NUCLEOTIDE SEQUENCE [LARGE SCALE GENOMIC DNA]</scope>
    <source>
        <strain evidence="6">COT-109 OH1386</strain>
    </source>
</reference>
<sequence>MTEVYGLLGRDISYSRSPEIHRVLWGKDIEERDYLLFDTKNLIDFVGRAKAMSDLRGFNVTIPYKQAIIPYLDELEGDALATRAVNTVKCLPSGRWIGYNTDVMGFEALIDGMDLDPSSEIYILGTGGASKAVVRALEKRGRASILISRHPEEGVLCYEDLPTLLSTTFPKVIVNTTPLGSHQLPDQLPPIPYSLLTSEDTLIDLIYSPEETPFMKEGQKVGAKVSNGLTMLWEQARAAQAIWAR</sequence>
<evidence type="ECO:0000256" key="3">
    <source>
        <dbReference type="ARBA" id="ARBA00023141"/>
    </source>
</evidence>
<dbReference type="CDD" id="cd01065">
    <property type="entry name" value="NAD_bind_Shikimate_DH"/>
    <property type="match status" value="1"/>
</dbReference>
<keyword evidence="2" id="KW-0560">Oxidoreductase</keyword>
<accession>A0A0A2EV89</accession>
<dbReference type="PANTHER" id="PTHR21089:SF1">
    <property type="entry name" value="BIFUNCTIONAL 3-DEHYDROQUINATE DEHYDRATASE_SHIKIMATE DEHYDROGENASE, CHLOROPLASTIC"/>
    <property type="match status" value="1"/>
</dbReference>
<evidence type="ECO:0000256" key="2">
    <source>
        <dbReference type="ARBA" id="ARBA00023002"/>
    </source>
</evidence>
<keyword evidence="3" id="KW-0057">Aromatic amino acid biosynthesis</keyword>
<dbReference type="InterPro" id="IPR046346">
    <property type="entry name" value="Aminoacid_DH-like_N_sf"/>
</dbReference>
<dbReference type="EMBL" id="JQJD01000007">
    <property type="protein sequence ID" value="KGN82828.1"/>
    <property type="molecule type" value="Genomic_DNA"/>
</dbReference>
<keyword evidence="3" id="KW-0028">Amino-acid biosynthesis</keyword>
<dbReference type="InterPro" id="IPR013708">
    <property type="entry name" value="Shikimate_DH-bd_N"/>
</dbReference>
<gene>
    <name evidence="5" type="ORF">HQ35_01930</name>
</gene>
<proteinExistence type="predicted"/>
<organism evidence="5 6">
    <name type="scientific">Porphyromonas cangingivalis</name>
    <dbReference type="NCBI Taxonomy" id="36874"/>
    <lineage>
        <taxon>Bacteria</taxon>
        <taxon>Pseudomonadati</taxon>
        <taxon>Bacteroidota</taxon>
        <taxon>Bacteroidia</taxon>
        <taxon>Bacteroidales</taxon>
        <taxon>Porphyromonadaceae</taxon>
        <taxon>Porphyromonas</taxon>
    </lineage>
</organism>
<dbReference type="OrthoDB" id="9792692at2"/>
<dbReference type="SUPFAM" id="SSF53223">
    <property type="entry name" value="Aminoacid dehydrogenase-like, N-terminal domain"/>
    <property type="match status" value="1"/>
</dbReference>
<dbReference type="GO" id="GO:0019632">
    <property type="term" value="P:shikimate metabolic process"/>
    <property type="evidence" value="ECO:0007669"/>
    <property type="project" value="TreeGrafter"/>
</dbReference>
<evidence type="ECO:0000256" key="1">
    <source>
        <dbReference type="ARBA" id="ARBA00004871"/>
    </source>
</evidence>
<dbReference type="Gene3D" id="3.40.50.10860">
    <property type="entry name" value="Leucine Dehydrogenase, chain A, domain 1"/>
    <property type="match status" value="1"/>
</dbReference>
<dbReference type="Gene3D" id="3.40.50.720">
    <property type="entry name" value="NAD(P)-binding Rossmann-like Domain"/>
    <property type="match status" value="1"/>
</dbReference>
<dbReference type="SUPFAM" id="SSF51735">
    <property type="entry name" value="NAD(P)-binding Rossmann-fold domains"/>
    <property type="match status" value="1"/>
</dbReference>
<dbReference type="GO" id="GO:0050661">
    <property type="term" value="F:NADP binding"/>
    <property type="evidence" value="ECO:0007669"/>
    <property type="project" value="TreeGrafter"/>
</dbReference>